<name>A0A168EWA5_CORDF</name>
<dbReference type="STRING" id="1081108.A0A168EWA5"/>
<comment type="caution">
    <text evidence="2">The sequence shown here is derived from an EMBL/GenBank/DDBJ whole genome shotgun (WGS) entry which is preliminary data.</text>
</comment>
<sequence>MGRHSLEYPKDATNKVKRHGERGKSLSQLPPVSHSHCVYALEQIHGLVNASHFLHLSMNIPDSPFPATLPMIGQMGSFDRPSASLGDPLDLYLHGFVSGRMFQNARDSTVPVCVSVAHLDGLVLSLSAFNSSYNYRSAVLFGHASLVTDAEEKLYALELITDSVVPGRWAQSRQPPTGAELQSTSVLRVKIASGSLKARDGETGEDKHDMENEQARDSIWTGVVPVHQVFGEAVPSSYNRVKETPAYITDYAKELTKDNGEYAVNAIKAAKKE</sequence>
<feature type="region of interest" description="Disordered" evidence="1">
    <location>
        <begin position="1"/>
        <end position="29"/>
    </location>
</feature>
<evidence type="ECO:0000256" key="1">
    <source>
        <dbReference type="SAM" id="MobiDB-lite"/>
    </source>
</evidence>
<dbReference type="Pfam" id="PF12900">
    <property type="entry name" value="Pyridox_ox_2"/>
    <property type="match status" value="1"/>
</dbReference>
<protein>
    <submittedName>
        <fullName evidence="2">FMN-binding split barrel</fullName>
    </submittedName>
</protein>
<dbReference type="SUPFAM" id="SSF50475">
    <property type="entry name" value="FMN-binding split barrel"/>
    <property type="match status" value="1"/>
</dbReference>
<evidence type="ECO:0000313" key="3">
    <source>
        <dbReference type="Proteomes" id="UP000076881"/>
    </source>
</evidence>
<reference evidence="2 3" key="1">
    <citation type="journal article" date="2016" name="Genome Biol. Evol.">
        <title>Divergent and convergent evolution of fungal pathogenicity.</title>
        <authorList>
            <person name="Shang Y."/>
            <person name="Xiao G."/>
            <person name="Zheng P."/>
            <person name="Cen K."/>
            <person name="Zhan S."/>
            <person name="Wang C."/>
        </authorList>
    </citation>
    <scope>NUCLEOTIDE SEQUENCE [LARGE SCALE GENOMIC DNA]</scope>
    <source>
        <strain evidence="2 3">RCEF 1005</strain>
    </source>
</reference>
<proteinExistence type="predicted"/>
<dbReference type="PANTHER" id="PTHR34071:SF2">
    <property type="entry name" value="FLAVIN-NUCLEOTIDE-BINDING PROTEIN"/>
    <property type="match status" value="1"/>
</dbReference>
<keyword evidence="3" id="KW-1185">Reference proteome</keyword>
<evidence type="ECO:0000313" key="2">
    <source>
        <dbReference type="EMBL" id="OAA74313.1"/>
    </source>
</evidence>
<accession>A0A168EWA5</accession>
<dbReference type="InterPro" id="IPR024747">
    <property type="entry name" value="Pyridox_Oxase-rel"/>
</dbReference>
<organism evidence="2 3">
    <name type="scientific">Akanthomyces lecanii RCEF 1005</name>
    <dbReference type="NCBI Taxonomy" id="1081108"/>
    <lineage>
        <taxon>Eukaryota</taxon>
        <taxon>Fungi</taxon>
        <taxon>Dikarya</taxon>
        <taxon>Ascomycota</taxon>
        <taxon>Pezizomycotina</taxon>
        <taxon>Sordariomycetes</taxon>
        <taxon>Hypocreomycetidae</taxon>
        <taxon>Hypocreales</taxon>
        <taxon>Cordycipitaceae</taxon>
        <taxon>Akanthomyces</taxon>
        <taxon>Cordyceps confragosa</taxon>
    </lineage>
</organism>
<dbReference type="Proteomes" id="UP000076881">
    <property type="component" value="Unassembled WGS sequence"/>
</dbReference>
<dbReference type="EMBL" id="AZHF01000006">
    <property type="protein sequence ID" value="OAA74313.1"/>
    <property type="molecule type" value="Genomic_DNA"/>
</dbReference>
<feature type="compositionally biased region" description="Basic and acidic residues" evidence="1">
    <location>
        <begin position="1"/>
        <end position="14"/>
    </location>
</feature>
<dbReference type="Gene3D" id="2.30.110.10">
    <property type="entry name" value="Electron Transport, Fmn-binding Protein, Chain A"/>
    <property type="match status" value="1"/>
</dbReference>
<dbReference type="OrthoDB" id="444432at2759"/>
<dbReference type="InterPro" id="IPR012349">
    <property type="entry name" value="Split_barrel_FMN-bd"/>
</dbReference>
<gene>
    <name evidence="2" type="ORF">LEL_07894</name>
</gene>
<dbReference type="PANTHER" id="PTHR34071">
    <property type="entry name" value="5-NITROIMIDAZOLE ANTIBIOTICS RESISTANCE PROTEIN, NIMA-FAMILY-RELATED PROTEIN-RELATED"/>
    <property type="match status" value="1"/>
</dbReference>
<dbReference type="AlphaFoldDB" id="A0A168EWA5"/>